<dbReference type="RefSeq" id="WP_117003984.1">
    <property type="nucleotide sequence ID" value="NZ_BMJS01000038.1"/>
</dbReference>
<dbReference type="AlphaFoldDB" id="A0A8J3EA23"/>
<organism evidence="1 2">
    <name type="scientific">Cysteiniphilum litorale</name>
    <dbReference type="NCBI Taxonomy" id="2056700"/>
    <lineage>
        <taxon>Bacteria</taxon>
        <taxon>Pseudomonadati</taxon>
        <taxon>Pseudomonadota</taxon>
        <taxon>Gammaproteobacteria</taxon>
        <taxon>Thiotrichales</taxon>
        <taxon>Fastidiosibacteraceae</taxon>
        <taxon>Cysteiniphilum</taxon>
    </lineage>
</organism>
<proteinExistence type="predicted"/>
<comment type="caution">
    <text evidence="1">The sequence shown here is derived from an EMBL/GenBank/DDBJ whole genome shotgun (WGS) entry which is preliminary data.</text>
</comment>
<sequence>MPYAVYVSEILLTKLGIIVNHTEVDLITKDIPSLEDMKRISYGGVNMNKDFQRELDAIGSENYCGIQLKKENDQYIEDETYRKELFNHINEMASCYGYTTEQWREDCEC</sequence>
<evidence type="ECO:0000313" key="2">
    <source>
        <dbReference type="Proteomes" id="UP000636949"/>
    </source>
</evidence>
<accession>A0A8J3EA23</accession>
<reference evidence="1" key="1">
    <citation type="journal article" date="2014" name="Int. J. Syst. Evol. Microbiol.">
        <title>Complete genome sequence of Corynebacterium casei LMG S-19264T (=DSM 44701T), isolated from a smear-ripened cheese.</title>
        <authorList>
            <consortium name="US DOE Joint Genome Institute (JGI-PGF)"/>
            <person name="Walter F."/>
            <person name="Albersmeier A."/>
            <person name="Kalinowski J."/>
            <person name="Ruckert C."/>
        </authorList>
    </citation>
    <scope>NUCLEOTIDE SEQUENCE</scope>
    <source>
        <strain evidence="1">CGMCC 1.15758</strain>
    </source>
</reference>
<dbReference type="Proteomes" id="UP000636949">
    <property type="component" value="Unassembled WGS sequence"/>
</dbReference>
<keyword evidence="2" id="KW-1185">Reference proteome</keyword>
<gene>
    <name evidence="1" type="ORF">GCM10010995_24210</name>
</gene>
<protein>
    <submittedName>
        <fullName evidence="1">Uncharacterized protein</fullName>
    </submittedName>
</protein>
<dbReference type="EMBL" id="BMJS01000038">
    <property type="protein sequence ID" value="GGG05855.1"/>
    <property type="molecule type" value="Genomic_DNA"/>
</dbReference>
<evidence type="ECO:0000313" key="1">
    <source>
        <dbReference type="EMBL" id="GGG05855.1"/>
    </source>
</evidence>
<name>A0A8J3EA23_9GAMM</name>
<reference evidence="1" key="2">
    <citation type="submission" date="2020-09" db="EMBL/GenBank/DDBJ databases">
        <authorList>
            <person name="Sun Q."/>
            <person name="Zhou Y."/>
        </authorList>
    </citation>
    <scope>NUCLEOTIDE SEQUENCE</scope>
    <source>
        <strain evidence="1">CGMCC 1.15758</strain>
    </source>
</reference>